<dbReference type="SUPFAM" id="SSF52266">
    <property type="entry name" value="SGNH hydrolase"/>
    <property type="match status" value="1"/>
</dbReference>
<dbReference type="PANTHER" id="PTHR30383">
    <property type="entry name" value="THIOESTERASE 1/PROTEASE 1/LYSOPHOSPHOLIPASE L1"/>
    <property type="match status" value="1"/>
</dbReference>
<evidence type="ECO:0000313" key="1">
    <source>
        <dbReference type="EMBL" id="ABS63572.1"/>
    </source>
</evidence>
<dbReference type="OrthoDB" id="9805649at2"/>
<dbReference type="InterPro" id="IPR051532">
    <property type="entry name" value="Ester_Hydrolysis_Enzymes"/>
</dbReference>
<dbReference type="eggNOG" id="COG2845">
    <property type="taxonomic scope" value="Bacteria"/>
</dbReference>
<dbReference type="GO" id="GO:0004622">
    <property type="term" value="F:phosphatidylcholine lysophospholipase activity"/>
    <property type="evidence" value="ECO:0007669"/>
    <property type="project" value="TreeGrafter"/>
</dbReference>
<dbReference type="EMBL" id="CP000774">
    <property type="protein sequence ID" value="ABS63572.1"/>
    <property type="molecule type" value="Genomic_DNA"/>
</dbReference>
<sequence>MAGRAIVKSESGSRLRLALALAFVLPLAAFWWASAQAEPLRLAPPSVESAALITPPVDIPEQKQELAVSAPAAKTDRYNVVVLGDSLGDGMWAGLYHVLRQDKRFNVIKKSRVATGFSRQDYYDWNEAVREIAAETKIDIAVVVMGTNDRQPIVENGVRYALFDDNWREVYKRRVDDFTATLQATGARIYWLQLPVMRSPRFGADMASFNEIFEERALANGVDFVRTEGLASGADGSYTAYGEDRFGRTRLLRAEDGIHFTMAGYELLSGKVADAILADITEATAPRIATTAPVMLRAVEETTATPGEAKYDMADRRPGRSDDWLWLGATN</sequence>
<reference evidence="1 2" key="1">
    <citation type="journal article" date="2011" name="Stand. Genomic Sci.">
        <title>Complete genome sequence of Parvibaculum lavamentivorans type strain (DS-1(T)).</title>
        <authorList>
            <person name="Schleheck D."/>
            <person name="Weiss M."/>
            <person name="Pitluck S."/>
            <person name="Bruce D."/>
            <person name="Land M.L."/>
            <person name="Han S."/>
            <person name="Saunders E."/>
            <person name="Tapia R."/>
            <person name="Detter C."/>
            <person name="Brettin T."/>
            <person name="Han J."/>
            <person name="Woyke T."/>
            <person name="Goodwin L."/>
            <person name="Pennacchio L."/>
            <person name="Nolan M."/>
            <person name="Cook A.M."/>
            <person name="Kjelleberg S."/>
            <person name="Thomas T."/>
        </authorList>
    </citation>
    <scope>NUCLEOTIDE SEQUENCE [LARGE SCALE GENOMIC DNA]</scope>
    <source>
        <strain evidence="2">DS-1 / DSM 13023 / NCIMB 13966</strain>
    </source>
</reference>
<dbReference type="PANTHER" id="PTHR30383:SF24">
    <property type="entry name" value="THIOESTERASE 1_PROTEASE 1_LYSOPHOSPHOLIPASE L1"/>
    <property type="match status" value="1"/>
</dbReference>
<dbReference type="HOGENOM" id="CLU_839001_0_0_5"/>
<dbReference type="InterPro" id="IPR036514">
    <property type="entry name" value="SGNH_hydro_sf"/>
</dbReference>
<name>A7HUI9_PARL1</name>
<dbReference type="AlphaFoldDB" id="A7HUI9"/>
<organism evidence="1 2">
    <name type="scientific">Parvibaculum lavamentivorans (strain DS-1 / DSM 13023 / NCIMB 13966)</name>
    <dbReference type="NCBI Taxonomy" id="402881"/>
    <lineage>
        <taxon>Bacteria</taxon>
        <taxon>Pseudomonadati</taxon>
        <taxon>Pseudomonadota</taxon>
        <taxon>Alphaproteobacteria</taxon>
        <taxon>Hyphomicrobiales</taxon>
        <taxon>Parvibaculaceae</taxon>
        <taxon>Parvibaculum</taxon>
    </lineage>
</organism>
<dbReference type="Proteomes" id="UP000006377">
    <property type="component" value="Chromosome"/>
</dbReference>
<dbReference type="Gene3D" id="3.40.50.1110">
    <property type="entry name" value="SGNH hydrolase"/>
    <property type="match status" value="1"/>
</dbReference>
<accession>A7HUI9</accession>
<dbReference type="InterPro" id="IPR007407">
    <property type="entry name" value="DUF459"/>
</dbReference>
<gene>
    <name evidence="1" type="ordered locus">Plav_1957</name>
</gene>
<dbReference type="Pfam" id="PF04311">
    <property type="entry name" value="DUF459"/>
    <property type="match status" value="1"/>
</dbReference>
<dbReference type="KEGG" id="pla:Plav_1957"/>
<proteinExistence type="predicted"/>
<dbReference type="STRING" id="402881.Plav_1957"/>
<evidence type="ECO:0000313" key="2">
    <source>
        <dbReference type="Proteomes" id="UP000006377"/>
    </source>
</evidence>
<keyword evidence="2" id="KW-1185">Reference proteome</keyword>
<protein>
    <submittedName>
        <fullName evidence="1">Uncharacterized protein</fullName>
    </submittedName>
</protein>